<evidence type="ECO:0000256" key="2">
    <source>
        <dbReference type="ARBA" id="ARBA00023002"/>
    </source>
</evidence>
<feature type="signal peptide" evidence="3">
    <location>
        <begin position="1"/>
        <end position="18"/>
    </location>
</feature>
<dbReference type="InterPro" id="IPR036291">
    <property type="entry name" value="NAD(P)-bd_dom_sf"/>
</dbReference>
<feature type="chain" id="PRO_5046299744" evidence="3">
    <location>
        <begin position="19"/>
        <end position="361"/>
    </location>
</feature>
<dbReference type="Pfam" id="PF00106">
    <property type="entry name" value="adh_short"/>
    <property type="match status" value="1"/>
</dbReference>
<sequence length="361" mass="38280">MWSDIFLVVVVVLAIVMAGPRFDDAHQPITLPPASDLTGQTIVVTGGTSGVGHQAALELASRGGRVVLTGRSKGRADTAAAQLTGTGHFGLALDLTSHDSVLTFAKEVKKLKKVDVLLFNAGMIYGPDFTGPFQTGTYPGGLVDTMIASNHLGSFALVQELLSLLESSGTRVVFVSSISHHLGTPALLEDTADPVGGVDGSTLGAGQAVRAFGLYGDTKLLNVLTANRLERECESCSVVVVTPGFCATSMGSADRTPGIFNPAEYLPLTFSAKQGGDMLVAATQVDSAEVAGGKMMQPYWIWEDVPLLQGRWKGALFNLVEEMLFQRLVPPGIYVHTQSDAGLDELLQDRAWDWSMQMVGK</sequence>
<protein>
    <submittedName>
        <fullName evidence="4">Uncharacterized protein</fullName>
    </submittedName>
</protein>
<reference evidence="4 5" key="1">
    <citation type="journal article" date="2023" name="Commun. Biol.">
        <title>Genome analysis of Parmales, the sister group of diatoms, reveals the evolutionary specialization of diatoms from phago-mixotrophs to photoautotrophs.</title>
        <authorList>
            <person name="Ban H."/>
            <person name="Sato S."/>
            <person name="Yoshikawa S."/>
            <person name="Yamada K."/>
            <person name="Nakamura Y."/>
            <person name="Ichinomiya M."/>
            <person name="Sato N."/>
            <person name="Blanc-Mathieu R."/>
            <person name="Endo H."/>
            <person name="Kuwata A."/>
            <person name="Ogata H."/>
        </authorList>
    </citation>
    <scope>NUCLEOTIDE SEQUENCE [LARGE SCALE GENOMIC DNA]</scope>
</reference>
<gene>
    <name evidence="4" type="ORF">TeGR_g11791</name>
</gene>
<dbReference type="Proteomes" id="UP001165060">
    <property type="component" value="Unassembled WGS sequence"/>
</dbReference>
<dbReference type="EMBL" id="BRYB01006712">
    <property type="protein sequence ID" value="GMI55608.1"/>
    <property type="molecule type" value="Genomic_DNA"/>
</dbReference>
<keyword evidence="2" id="KW-0560">Oxidoreductase</keyword>
<dbReference type="Gene3D" id="3.40.50.720">
    <property type="entry name" value="NAD(P)-binding Rossmann-like Domain"/>
    <property type="match status" value="1"/>
</dbReference>
<dbReference type="SUPFAM" id="SSF51735">
    <property type="entry name" value="NAD(P)-binding Rossmann-fold domains"/>
    <property type="match status" value="1"/>
</dbReference>
<dbReference type="InterPro" id="IPR002347">
    <property type="entry name" value="SDR_fam"/>
</dbReference>
<dbReference type="PANTHER" id="PTHR24320:SF152">
    <property type="entry name" value="SHORT-CHAIN DEHYDROGENASE_REDUCTASE FAMILY PROTEIN"/>
    <property type="match status" value="1"/>
</dbReference>
<accession>A0ABQ6ND87</accession>
<keyword evidence="3" id="KW-0732">Signal</keyword>
<proteinExistence type="inferred from homology"/>
<evidence type="ECO:0000256" key="1">
    <source>
        <dbReference type="ARBA" id="ARBA00006484"/>
    </source>
</evidence>
<evidence type="ECO:0000256" key="3">
    <source>
        <dbReference type="SAM" id="SignalP"/>
    </source>
</evidence>
<name>A0ABQ6ND87_9STRA</name>
<comment type="caution">
    <text evidence="4">The sequence shown here is derived from an EMBL/GenBank/DDBJ whole genome shotgun (WGS) entry which is preliminary data.</text>
</comment>
<organism evidence="4 5">
    <name type="scientific">Tetraparma gracilis</name>
    <dbReference type="NCBI Taxonomy" id="2962635"/>
    <lineage>
        <taxon>Eukaryota</taxon>
        <taxon>Sar</taxon>
        <taxon>Stramenopiles</taxon>
        <taxon>Ochrophyta</taxon>
        <taxon>Bolidophyceae</taxon>
        <taxon>Parmales</taxon>
        <taxon>Triparmaceae</taxon>
        <taxon>Tetraparma</taxon>
    </lineage>
</organism>
<dbReference type="PRINTS" id="PR00081">
    <property type="entry name" value="GDHRDH"/>
</dbReference>
<evidence type="ECO:0000313" key="5">
    <source>
        <dbReference type="Proteomes" id="UP001165060"/>
    </source>
</evidence>
<dbReference type="PANTHER" id="PTHR24320">
    <property type="entry name" value="RETINOL DEHYDROGENASE"/>
    <property type="match status" value="1"/>
</dbReference>
<comment type="similarity">
    <text evidence="1">Belongs to the short-chain dehydrogenases/reductases (SDR) family.</text>
</comment>
<evidence type="ECO:0000313" key="4">
    <source>
        <dbReference type="EMBL" id="GMI55608.1"/>
    </source>
</evidence>
<keyword evidence="5" id="KW-1185">Reference proteome</keyword>